<dbReference type="Gene3D" id="3.40.50.300">
    <property type="entry name" value="P-loop containing nucleotide triphosphate hydrolases"/>
    <property type="match status" value="1"/>
</dbReference>
<dbReference type="InterPro" id="IPR004468">
    <property type="entry name" value="CTP_synthase"/>
</dbReference>
<dbReference type="InterPro" id="IPR027417">
    <property type="entry name" value="P-loop_NTPase"/>
</dbReference>
<dbReference type="InterPro" id="IPR017456">
    <property type="entry name" value="CTP_synthase_N"/>
</dbReference>
<organism evidence="2 3">
    <name type="scientific">Monilinia fructigena</name>
    <dbReference type="NCBI Taxonomy" id="38457"/>
    <lineage>
        <taxon>Eukaryota</taxon>
        <taxon>Fungi</taxon>
        <taxon>Dikarya</taxon>
        <taxon>Ascomycota</taxon>
        <taxon>Pezizomycotina</taxon>
        <taxon>Leotiomycetes</taxon>
        <taxon>Helotiales</taxon>
        <taxon>Sclerotiniaceae</taxon>
        <taxon>Monilinia</taxon>
    </lineage>
</organism>
<dbReference type="GO" id="GO:0042802">
    <property type="term" value="F:identical protein binding"/>
    <property type="evidence" value="ECO:0007669"/>
    <property type="project" value="TreeGrafter"/>
</dbReference>
<comment type="caution">
    <text evidence="2">The sequence shown here is derived from an EMBL/GenBank/DDBJ whole genome shotgun (WGS) entry which is preliminary data.</text>
</comment>
<dbReference type="GO" id="GO:0019856">
    <property type="term" value="P:pyrimidine nucleobase biosynthetic process"/>
    <property type="evidence" value="ECO:0007669"/>
    <property type="project" value="TreeGrafter"/>
</dbReference>
<dbReference type="PANTHER" id="PTHR11550">
    <property type="entry name" value="CTP SYNTHASE"/>
    <property type="match status" value="1"/>
</dbReference>
<reference evidence="2 3" key="1">
    <citation type="submission" date="2018-06" db="EMBL/GenBank/DDBJ databases">
        <title>Genome Sequence of the Brown Rot Fungal Pathogen Monilinia fructigena.</title>
        <authorList>
            <person name="Landi L."/>
            <person name="De Miccolis Angelini R.M."/>
            <person name="Pollastro S."/>
            <person name="Abate D."/>
            <person name="Faretra F."/>
            <person name="Romanazzi G."/>
        </authorList>
    </citation>
    <scope>NUCLEOTIDE SEQUENCE [LARGE SCALE GENOMIC DNA]</scope>
    <source>
        <strain evidence="2 3">Mfrg269</strain>
    </source>
</reference>
<dbReference type="GO" id="GO:0005737">
    <property type="term" value="C:cytoplasm"/>
    <property type="evidence" value="ECO:0007669"/>
    <property type="project" value="TreeGrafter"/>
</dbReference>
<sequence length="86" mass="9227">MKYVLVSGGVISGIGKGVIASSTGLLLKTIGLKVTSIKIDPYMNVDAGTMNPLEHGEVFVLDDGGEVDLDLRKLRALSQHHTYSRE</sequence>
<proteinExistence type="predicted"/>
<keyword evidence="3" id="KW-1185">Reference proteome</keyword>
<dbReference type="GO" id="GO:0003883">
    <property type="term" value="F:CTP synthase activity"/>
    <property type="evidence" value="ECO:0007669"/>
    <property type="project" value="InterPro"/>
</dbReference>
<dbReference type="SUPFAM" id="SSF52540">
    <property type="entry name" value="P-loop containing nucleoside triphosphate hydrolases"/>
    <property type="match status" value="1"/>
</dbReference>
<protein>
    <recommendedName>
        <fullName evidence="1">CTP synthase N-terminal domain-containing protein</fullName>
    </recommendedName>
</protein>
<dbReference type="PANTHER" id="PTHR11550:SF0">
    <property type="entry name" value="CTP SYNTHASE-RELATED"/>
    <property type="match status" value="1"/>
</dbReference>
<name>A0A395IQP8_9HELO</name>
<evidence type="ECO:0000313" key="2">
    <source>
        <dbReference type="EMBL" id="RAL62214.1"/>
    </source>
</evidence>
<accession>A0A395IQP8</accession>
<dbReference type="AlphaFoldDB" id="A0A395IQP8"/>
<dbReference type="GO" id="GO:0097268">
    <property type="term" value="C:cytoophidium"/>
    <property type="evidence" value="ECO:0007669"/>
    <property type="project" value="TreeGrafter"/>
</dbReference>
<gene>
    <name evidence="2" type="ORF">DID88_004785</name>
</gene>
<dbReference type="EMBL" id="QKRW01000025">
    <property type="protein sequence ID" value="RAL62214.1"/>
    <property type="molecule type" value="Genomic_DNA"/>
</dbReference>
<dbReference type="Pfam" id="PF06418">
    <property type="entry name" value="CTP_synth_N"/>
    <property type="match status" value="1"/>
</dbReference>
<evidence type="ECO:0000259" key="1">
    <source>
        <dbReference type="Pfam" id="PF06418"/>
    </source>
</evidence>
<dbReference type="OrthoDB" id="1739076at2759"/>
<dbReference type="Proteomes" id="UP000249056">
    <property type="component" value="Unassembled WGS sequence"/>
</dbReference>
<dbReference type="GO" id="GO:0006241">
    <property type="term" value="P:CTP biosynthetic process"/>
    <property type="evidence" value="ECO:0007669"/>
    <property type="project" value="TreeGrafter"/>
</dbReference>
<evidence type="ECO:0000313" key="3">
    <source>
        <dbReference type="Proteomes" id="UP000249056"/>
    </source>
</evidence>
<feature type="domain" description="CTP synthase N-terminal" evidence="1">
    <location>
        <begin position="2"/>
        <end position="73"/>
    </location>
</feature>